<accession>A0A061FK93</accession>
<dbReference type="Gramene" id="EOY17496">
    <property type="protein sequence ID" value="EOY17496"/>
    <property type="gene ID" value="TCM_036706"/>
</dbReference>
<reference evidence="1 2" key="1">
    <citation type="journal article" date="2013" name="Genome Biol.">
        <title>The genome sequence of the most widely cultivated cacao type and its use to identify candidate genes regulating pod color.</title>
        <authorList>
            <person name="Motamayor J.C."/>
            <person name="Mockaitis K."/>
            <person name="Schmutz J."/>
            <person name="Haiminen N."/>
            <person name="Iii D.L."/>
            <person name="Cornejo O."/>
            <person name="Findley S.D."/>
            <person name="Zheng P."/>
            <person name="Utro F."/>
            <person name="Royaert S."/>
            <person name="Saski C."/>
            <person name="Jenkins J."/>
            <person name="Podicheti R."/>
            <person name="Zhao M."/>
            <person name="Scheffler B.E."/>
            <person name="Stack J.C."/>
            <person name="Feltus F.A."/>
            <person name="Mustiga G.M."/>
            <person name="Amores F."/>
            <person name="Phillips W."/>
            <person name="Marelli J.P."/>
            <person name="May G.D."/>
            <person name="Shapiro H."/>
            <person name="Ma J."/>
            <person name="Bustamante C.D."/>
            <person name="Schnell R.J."/>
            <person name="Main D."/>
            <person name="Gilbert D."/>
            <person name="Parida L."/>
            <person name="Kuhn D.N."/>
        </authorList>
    </citation>
    <scope>NUCLEOTIDE SEQUENCE [LARGE SCALE GENOMIC DNA]</scope>
    <source>
        <strain evidence="2">cv. Matina 1-6</strain>
    </source>
</reference>
<proteinExistence type="predicted"/>
<keyword evidence="2" id="KW-1185">Reference proteome</keyword>
<name>A0A061FK93_THECC</name>
<dbReference type="HOGENOM" id="CLU_2727350_0_0_1"/>
<protein>
    <submittedName>
        <fullName evidence="1">Uncharacterized protein</fullName>
    </submittedName>
</protein>
<dbReference type="InParanoid" id="A0A061FK93"/>
<dbReference type="AlphaFoldDB" id="A0A061FK93"/>
<gene>
    <name evidence="1" type="ORF">TCM_036706</name>
</gene>
<organism evidence="1 2">
    <name type="scientific">Theobroma cacao</name>
    <name type="common">Cacao</name>
    <name type="synonym">Cocoa</name>
    <dbReference type="NCBI Taxonomy" id="3641"/>
    <lineage>
        <taxon>Eukaryota</taxon>
        <taxon>Viridiplantae</taxon>
        <taxon>Streptophyta</taxon>
        <taxon>Embryophyta</taxon>
        <taxon>Tracheophyta</taxon>
        <taxon>Spermatophyta</taxon>
        <taxon>Magnoliopsida</taxon>
        <taxon>eudicotyledons</taxon>
        <taxon>Gunneridae</taxon>
        <taxon>Pentapetalae</taxon>
        <taxon>rosids</taxon>
        <taxon>malvids</taxon>
        <taxon>Malvales</taxon>
        <taxon>Malvaceae</taxon>
        <taxon>Byttnerioideae</taxon>
        <taxon>Theobroma</taxon>
    </lineage>
</organism>
<dbReference type="Proteomes" id="UP000026915">
    <property type="component" value="Chromosome 8"/>
</dbReference>
<dbReference type="EMBL" id="CM001886">
    <property type="protein sequence ID" value="EOY17496.1"/>
    <property type="molecule type" value="Genomic_DNA"/>
</dbReference>
<evidence type="ECO:0000313" key="1">
    <source>
        <dbReference type="EMBL" id="EOY17496.1"/>
    </source>
</evidence>
<sequence length="72" mass="8019">MCHRLWLGGEPLYTDKGLYPRTKNRSISTPNTGKDKIKVRCISKVAKTYSQQGEGGIGFKDMNAFDNALLAK</sequence>
<evidence type="ECO:0000313" key="2">
    <source>
        <dbReference type="Proteomes" id="UP000026915"/>
    </source>
</evidence>